<organism evidence="6 7">
    <name type="scientific">Cyclotella atomus</name>
    <dbReference type="NCBI Taxonomy" id="382360"/>
    <lineage>
        <taxon>Eukaryota</taxon>
        <taxon>Sar</taxon>
        <taxon>Stramenopiles</taxon>
        <taxon>Ochrophyta</taxon>
        <taxon>Bacillariophyta</taxon>
        <taxon>Coscinodiscophyceae</taxon>
        <taxon>Thalassiosirophycidae</taxon>
        <taxon>Stephanodiscales</taxon>
        <taxon>Stephanodiscaceae</taxon>
        <taxon>Cyclotella</taxon>
    </lineage>
</organism>
<gene>
    <name evidence="6" type="ORF">ACHAWO_001381</name>
</gene>
<dbReference type="PANTHER" id="PTHR13531:SF0">
    <property type="entry name" value="GEO07735P1-RELATED"/>
    <property type="match status" value="1"/>
</dbReference>
<evidence type="ECO:0000313" key="7">
    <source>
        <dbReference type="Proteomes" id="UP001530400"/>
    </source>
</evidence>
<accession>A0ABD3QPS6</accession>
<dbReference type="EMBL" id="JALLPJ020000131">
    <property type="protein sequence ID" value="KAL3801576.1"/>
    <property type="molecule type" value="Genomic_DNA"/>
</dbReference>
<comment type="subcellular location">
    <subcellularLocation>
        <location evidence="1">Membrane</location>
        <topology evidence="1">Multi-pass membrane protein</topology>
    </subcellularLocation>
</comment>
<protein>
    <recommendedName>
        <fullName evidence="8">Transmembrane protein</fullName>
    </recommendedName>
</protein>
<comment type="caution">
    <text evidence="6">The sequence shown here is derived from an EMBL/GenBank/DDBJ whole genome shotgun (WGS) entry which is preliminary data.</text>
</comment>
<evidence type="ECO:0000313" key="6">
    <source>
        <dbReference type="EMBL" id="KAL3801576.1"/>
    </source>
</evidence>
<keyword evidence="2 5" id="KW-0812">Transmembrane</keyword>
<evidence type="ECO:0000256" key="1">
    <source>
        <dbReference type="ARBA" id="ARBA00004141"/>
    </source>
</evidence>
<evidence type="ECO:0008006" key="8">
    <source>
        <dbReference type="Google" id="ProtNLM"/>
    </source>
</evidence>
<keyword evidence="7" id="KW-1185">Reference proteome</keyword>
<keyword evidence="4 5" id="KW-0472">Membrane</keyword>
<dbReference type="PANTHER" id="PTHR13531">
    <property type="entry name" value="GEO07735P1-RELATED-RELATED"/>
    <property type="match status" value="1"/>
</dbReference>
<evidence type="ECO:0000256" key="5">
    <source>
        <dbReference type="SAM" id="Phobius"/>
    </source>
</evidence>
<feature type="transmembrane region" description="Helical" evidence="5">
    <location>
        <begin position="28"/>
        <end position="46"/>
    </location>
</feature>
<dbReference type="AlphaFoldDB" id="A0ABD3QPS6"/>
<evidence type="ECO:0000256" key="2">
    <source>
        <dbReference type="ARBA" id="ARBA00022692"/>
    </source>
</evidence>
<dbReference type="Pfam" id="PF09799">
    <property type="entry name" value="Transmemb_17"/>
    <property type="match status" value="1"/>
</dbReference>
<sequence length="87" mass="10133">MIFLTYFIDYCRIKMATRGNKTENAVPLIWSCGLWVASSAAYAFFLELQTYVLHIDKHLNSIALGFVAFEFVLSLLAIRVFWKAYHY</sequence>
<name>A0ABD3QPS6_9STRA</name>
<reference evidence="6 7" key="1">
    <citation type="submission" date="2024-10" db="EMBL/GenBank/DDBJ databases">
        <title>Updated reference genomes for cyclostephanoid diatoms.</title>
        <authorList>
            <person name="Roberts W.R."/>
            <person name="Alverson A.J."/>
        </authorList>
    </citation>
    <scope>NUCLEOTIDE SEQUENCE [LARGE SCALE GENOMIC DNA]</scope>
    <source>
        <strain evidence="6 7">AJA010-31</strain>
    </source>
</reference>
<evidence type="ECO:0000256" key="4">
    <source>
        <dbReference type="ARBA" id="ARBA00023136"/>
    </source>
</evidence>
<keyword evidence="3 5" id="KW-1133">Transmembrane helix</keyword>
<feature type="transmembrane region" description="Helical" evidence="5">
    <location>
        <begin position="58"/>
        <end position="82"/>
    </location>
</feature>
<proteinExistence type="predicted"/>
<dbReference type="Proteomes" id="UP001530400">
    <property type="component" value="Unassembled WGS sequence"/>
</dbReference>
<dbReference type="GO" id="GO:0016020">
    <property type="term" value="C:membrane"/>
    <property type="evidence" value="ECO:0007669"/>
    <property type="project" value="UniProtKB-SubCell"/>
</dbReference>
<dbReference type="InterPro" id="IPR019184">
    <property type="entry name" value="Uncharacterised_TM-17"/>
</dbReference>
<evidence type="ECO:0000256" key="3">
    <source>
        <dbReference type="ARBA" id="ARBA00022989"/>
    </source>
</evidence>